<dbReference type="InterPro" id="IPR046349">
    <property type="entry name" value="C1-like_sf"/>
</dbReference>
<dbReference type="GO" id="GO:0046872">
    <property type="term" value="F:metal ion binding"/>
    <property type="evidence" value="ECO:0007669"/>
    <property type="project" value="UniProtKB-KW"/>
</dbReference>
<dbReference type="Gene3D" id="3.30.60.20">
    <property type="match status" value="1"/>
</dbReference>
<organism evidence="5 6">
    <name type="scientific">Arabidopsis thaliana</name>
    <name type="common">Mouse-ear cress</name>
    <dbReference type="NCBI Taxonomy" id="3702"/>
    <lineage>
        <taxon>Eukaryota</taxon>
        <taxon>Viridiplantae</taxon>
        <taxon>Streptophyta</taxon>
        <taxon>Embryophyta</taxon>
        <taxon>Tracheophyta</taxon>
        <taxon>Spermatophyta</taxon>
        <taxon>Magnoliopsida</taxon>
        <taxon>eudicotyledons</taxon>
        <taxon>Gunneridae</taxon>
        <taxon>Pentapetalae</taxon>
        <taxon>rosids</taxon>
        <taxon>malvids</taxon>
        <taxon>Brassicales</taxon>
        <taxon>Brassicaceae</taxon>
        <taxon>Camelineae</taxon>
        <taxon>Arabidopsis</taxon>
    </lineage>
</organism>
<feature type="domain" description="Phorbol-ester/DAG-type" evidence="4">
    <location>
        <begin position="123"/>
        <end position="172"/>
    </location>
</feature>
<keyword evidence="2" id="KW-0677">Repeat</keyword>
<evidence type="ECO:0000313" key="6">
    <source>
        <dbReference type="Proteomes" id="UP000516314"/>
    </source>
</evidence>
<dbReference type="InterPro" id="IPR002219">
    <property type="entry name" value="PKC_DAG/PE"/>
</dbReference>
<dbReference type="Proteomes" id="UP000516314">
    <property type="component" value="Chromosome 3"/>
</dbReference>
<evidence type="ECO:0000256" key="2">
    <source>
        <dbReference type="ARBA" id="ARBA00022737"/>
    </source>
</evidence>
<reference evidence="5 6" key="1">
    <citation type="submission" date="2020-09" db="EMBL/GenBank/DDBJ databases">
        <authorList>
            <person name="Ashkenazy H."/>
        </authorList>
    </citation>
    <scope>NUCLEOTIDE SEQUENCE [LARGE SCALE GENOMIC DNA]</scope>
    <source>
        <strain evidence="6">cv. Cdm-0</strain>
    </source>
</reference>
<keyword evidence="1" id="KW-0479">Metal-binding</keyword>
<dbReference type="SUPFAM" id="SSF57889">
    <property type="entry name" value="Cysteine-rich domain"/>
    <property type="match status" value="3"/>
</dbReference>
<dbReference type="InterPro" id="IPR053192">
    <property type="entry name" value="Vacuole_Formation_Reg"/>
</dbReference>
<dbReference type="InterPro" id="IPR004146">
    <property type="entry name" value="DC1"/>
</dbReference>
<gene>
    <name evidence="5" type="ORF">AT9943_LOCUS12208</name>
</gene>
<proteinExistence type="predicted"/>
<keyword evidence="3" id="KW-0862">Zinc</keyword>
<evidence type="ECO:0000256" key="1">
    <source>
        <dbReference type="ARBA" id="ARBA00022723"/>
    </source>
</evidence>
<accession>A0A7G2ETR8</accession>
<dbReference type="Pfam" id="PF03107">
    <property type="entry name" value="C1_2"/>
    <property type="match status" value="3"/>
</dbReference>
<feature type="domain" description="Phorbol-ester/DAG-type" evidence="4">
    <location>
        <begin position="7"/>
        <end position="55"/>
    </location>
</feature>
<sequence>MTENVRGHEHLVSVVNQGDGMECDACDQLHVGGYSCSECKFNIHKKCVYVFTAKEIFDHPSHDGHCLKLLTTGAPDHTDPKCHLCGKNTKRLLYHCSDCKLNLDIGCIADHRSAPFHLNMSWHHHPLVLGLSYFDRCSFCHKIGNEDSKGYRCLRCGLVIHTRCTFIFDSQEITHPAHSDDSPTACSACLQVCSEGFVYDHDTYGTFDLLCSSIDVPFIHGSHPHPLLYLKLQHGHFKTCQSCGIDHTKVVIGTFIVLGWVDYDPEFFCSFYCFKSHLKFHFDEYHTVCPPWALELESNTRW</sequence>
<name>A0A7G2ETR8_ARATH</name>
<dbReference type="PANTHER" id="PTHR32410">
    <property type="entry name" value="CYSTEINE/HISTIDINE-RICH C1 DOMAIN FAMILY PROTEIN"/>
    <property type="match status" value="1"/>
</dbReference>
<protein>
    <submittedName>
        <fullName evidence="5">(thale cress) hypothetical protein</fullName>
    </submittedName>
</protein>
<dbReference type="AlphaFoldDB" id="A0A7G2ETR8"/>
<dbReference type="EMBL" id="LR881468">
    <property type="protein sequence ID" value="CAD5324307.1"/>
    <property type="molecule type" value="Genomic_DNA"/>
</dbReference>
<evidence type="ECO:0000259" key="4">
    <source>
        <dbReference type="PROSITE" id="PS50081"/>
    </source>
</evidence>
<dbReference type="PANTHER" id="PTHR32410:SF154">
    <property type="entry name" value="CHP-RICH ZINC FINGER PROTEIN-LIKE-RELATED"/>
    <property type="match status" value="1"/>
</dbReference>
<evidence type="ECO:0000256" key="3">
    <source>
        <dbReference type="ARBA" id="ARBA00022833"/>
    </source>
</evidence>
<evidence type="ECO:0000313" key="5">
    <source>
        <dbReference type="EMBL" id="CAD5324307.1"/>
    </source>
</evidence>
<dbReference type="PROSITE" id="PS50081">
    <property type="entry name" value="ZF_DAG_PE_2"/>
    <property type="match status" value="2"/>
</dbReference>